<keyword evidence="2" id="KW-0285">Flavoprotein</keyword>
<keyword evidence="6" id="KW-1185">Reference proteome</keyword>
<dbReference type="InterPro" id="IPR050641">
    <property type="entry name" value="RIFMO-like"/>
</dbReference>
<organism evidence="5 6">
    <name type="scientific">Actinokineospora auranticolor</name>
    <dbReference type="NCBI Taxonomy" id="155976"/>
    <lineage>
        <taxon>Bacteria</taxon>
        <taxon>Bacillati</taxon>
        <taxon>Actinomycetota</taxon>
        <taxon>Actinomycetes</taxon>
        <taxon>Pseudonocardiales</taxon>
        <taxon>Pseudonocardiaceae</taxon>
        <taxon>Actinokineospora</taxon>
    </lineage>
</organism>
<dbReference type="Gene3D" id="3.30.9.10">
    <property type="entry name" value="D-Amino Acid Oxidase, subunit A, domain 2"/>
    <property type="match status" value="1"/>
</dbReference>
<dbReference type="InterPro" id="IPR036188">
    <property type="entry name" value="FAD/NAD-bd_sf"/>
</dbReference>
<protein>
    <submittedName>
        <fullName evidence="5">Putative polyketide hydroxylase/tetracenomycin A2 monooxygenase-dioxygenase</fullName>
    </submittedName>
</protein>
<dbReference type="Gene3D" id="3.50.50.60">
    <property type="entry name" value="FAD/NAD(P)-binding domain"/>
    <property type="match status" value="1"/>
</dbReference>
<dbReference type="RefSeq" id="WP_104476114.1">
    <property type="nucleotide sequence ID" value="NZ_CP154825.1"/>
</dbReference>
<dbReference type="PANTHER" id="PTHR43004:SF19">
    <property type="entry name" value="BINDING MONOOXYGENASE, PUTATIVE (JCVI)-RELATED"/>
    <property type="match status" value="1"/>
</dbReference>
<dbReference type="EMBL" id="PTIX01000001">
    <property type="protein sequence ID" value="PPK71124.1"/>
    <property type="molecule type" value="Genomic_DNA"/>
</dbReference>
<dbReference type="GO" id="GO:0016709">
    <property type="term" value="F:oxidoreductase activity, acting on paired donors, with incorporation or reduction of molecular oxygen, NAD(P)H as one donor, and incorporation of one atom of oxygen"/>
    <property type="evidence" value="ECO:0007669"/>
    <property type="project" value="UniProtKB-ARBA"/>
</dbReference>
<evidence type="ECO:0000256" key="1">
    <source>
        <dbReference type="ARBA" id="ARBA00001974"/>
    </source>
</evidence>
<dbReference type="SUPFAM" id="SSF51905">
    <property type="entry name" value="FAD/NAD(P)-binding domain"/>
    <property type="match status" value="1"/>
</dbReference>
<dbReference type="PRINTS" id="PR00420">
    <property type="entry name" value="RNGMNOXGNASE"/>
</dbReference>
<evidence type="ECO:0000259" key="4">
    <source>
        <dbReference type="Pfam" id="PF01494"/>
    </source>
</evidence>
<keyword evidence="3" id="KW-0274">FAD</keyword>
<dbReference type="PANTHER" id="PTHR43004">
    <property type="entry name" value="TRK SYSTEM POTASSIUM UPTAKE PROTEIN"/>
    <property type="match status" value="1"/>
</dbReference>
<name>A0A2S6H0Y7_9PSEU</name>
<dbReference type="AlphaFoldDB" id="A0A2S6H0Y7"/>
<dbReference type="GO" id="GO:0051213">
    <property type="term" value="F:dioxygenase activity"/>
    <property type="evidence" value="ECO:0007669"/>
    <property type="project" value="UniProtKB-KW"/>
</dbReference>
<proteinExistence type="predicted"/>
<accession>A0A2S6H0Y7</accession>
<dbReference type="OrthoDB" id="4246007at2"/>
<reference evidence="5 6" key="1">
    <citation type="submission" date="2018-02" db="EMBL/GenBank/DDBJ databases">
        <title>Genomic Encyclopedia of Archaeal and Bacterial Type Strains, Phase II (KMG-II): from individual species to whole genera.</title>
        <authorList>
            <person name="Goeker M."/>
        </authorList>
    </citation>
    <scope>NUCLEOTIDE SEQUENCE [LARGE SCALE GENOMIC DNA]</scope>
    <source>
        <strain evidence="5 6">YU 961-1</strain>
    </source>
</reference>
<keyword evidence="5" id="KW-0503">Monooxygenase</keyword>
<dbReference type="Proteomes" id="UP000239203">
    <property type="component" value="Unassembled WGS sequence"/>
</dbReference>
<dbReference type="GO" id="GO:0071949">
    <property type="term" value="F:FAD binding"/>
    <property type="evidence" value="ECO:0007669"/>
    <property type="project" value="InterPro"/>
</dbReference>
<feature type="domain" description="FAD-binding" evidence="4">
    <location>
        <begin position="5"/>
        <end position="348"/>
    </location>
</feature>
<keyword evidence="5" id="KW-0223">Dioxygenase</keyword>
<dbReference type="Pfam" id="PF01494">
    <property type="entry name" value="FAD_binding_3"/>
    <property type="match status" value="1"/>
</dbReference>
<sequence>MELTTDVLVVGGSLNGLSTAVFLSHHGVACLVVERHPDTSRHFRFRGVSARSMELYRSAGAESAIAGAATEHQRLGGVGRAANFAADEVNWLPTPWDADISAFSPSTHTTCDQDQLEPVLRDHAVRAGAETRFGTELIQWQQDADGVRAVVEDRSNGARHTVHARYLVAADGTRSRIRDTLRIGRSGPGVLEHRMSVLFKTDVAPQLRGRQVTACIITDTGATLIPRANGLWMMTVPCDSQGLPEHRCVELIKAALGRADAQVDLVDALPWQSAALVADRFREGRVFLVGDAAHVMPPTGGFGGNTGIHDAHNLAWKLAAVLRGEADPALLDTYEQERRPVALHTMDQALARLRRWFDGDTEPRIHDDNAVMFGYRYHSAAVIEERSATDTPFLDPHHLTATPGTRAPHVNLGHGESTLDHYGPGFTLVVGPDAAPWWEAAESLRLQIHQPPIPDWSATYGVTPSGAVLVRPDGFVAWRTQAGVDSPVESLRAVLSRIGLRA</sequence>
<evidence type="ECO:0000313" key="6">
    <source>
        <dbReference type="Proteomes" id="UP000239203"/>
    </source>
</evidence>
<gene>
    <name evidence="5" type="ORF">CLV40_101313</name>
</gene>
<comment type="cofactor">
    <cofactor evidence="1">
        <name>FAD</name>
        <dbReference type="ChEBI" id="CHEBI:57692"/>
    </cofactor>
</comment>
<evidence type="ECO:0000256" key="2">
    <source>
        <dbReference type="ARBA" id="ARBA00022630"/>
    </source>
</evidence>
<dbReference type="Gene3D" id="3.40.30.120">
    <property type="match status" value="1"/>
</dbReference>
<keyword evidence="5" id="KW-0560">Oxidoreductase</keyword>
<evidence type="ECO:0000313" key="5">
    <source>
        <dbReference type="EMBL" id="PPK71124.1"/>
    </source>
</evidence>
<comment type="caution">
    <text evidence="5">The sequence shown here is derived from an EMBL/GenBank/DDBJ whole genome shotgun (WGS) entry which is preliminary data.</text>
</comment>
<evidence type="ECO:0000256" key="3">
    <source>
        <dbReference type="ARBA" id="ARBA00022827"/>
    </source>
</evidence>
<dbReference type="InterPro" id="IPR002938">
    <property type="entry name" value="FAD-bd"/>
</dbReference>
<dbReference type="Pfam" id="PF21274">
    <property type="entry name" value="Rng_hyd_C"/>
    <property type="match status" value="1"/>
</dbReference>